<keyword evidence="1" id="KW-0564">Palmitate</keyword>
<feature type="signal peptide" evidence="4">
    <location>
        <begin position="1"/>
        <end position="20"/>
    </location>
</feature>
<keyword evidence="6" id="KW-1185">Reference proteome</keyword>
<feature type="chain" id="PRO_5016876407" description="Penicillin-binding protein activator LpoB" evidence="4">
    <location>
        <begin position="21"/>
        <end position="197"/>
    </location>
</feature>
<dbReference type="RefSeq" id="WP_115456710.1">
    <property type="nucleotide sequence ID" value="NZ_QRAP01000001.1"/>
</dbReference>
<dbReference type="GO" id="GO:0009252">
    <property type="term" value="P:peptidoglycan biosynthetic process"/>
    <property type="evidence" value="ECO:0007669"/>
    <property type="project" value="UniProtKB-UniRule"/>
</dbReference>
<dbReference type="NCBIfam" id="TIGR02722">
    <property type="entry name" value="lp"/>
    <property type="match status" value="1"/>
</dbReference>
<dbReference type="GO" id="GO:0031241">
    <property type="term" value="C:periplasmic side of cell outer membrane"/>
    <property type="evidence" value="ECO:0007669"/>
    <property type="project" value="UniProtKB-UniRule"/>
</dbReference>
<keyword evidence="1 4" id="KW-0732">Signal</keyword>
<dbReference type="InterPro" id="IPR014094">
    <property type="entry name" value="LpoB"/>
</dbReference>
<organism evidence="5 6">
    <name type="scientific">Enterobacillus tribolii</name>
    <dbReference type="NCBI Taxonomy" id="1487935"/>
    <lineage>
        <taxon>Bacteria</taxon>
        <taxon>Pseudomonadati</taxon>
        <taxon>Pseudomonadota</taxon>
        <taxon>Gammaproteobacteria</taxon>
        <taxon>Enterobacterales</taxon>
        <taxon>Hafniaceae</taxon>
        <taxon>Enterobacillus</taxon>
    </lineage>
</organism>
<comment type="subunit">
    <text evidence="1">Interacts with PBP1b.</text>
</comment>
<evidence type="ECO:0000256" key="1">
    <source>
        <dbReference type="HAMAP-Rule" id="MF_01889"/>
    </source>
</evidence>
<feature type="region of interest" description="Disordered" evidence="3">
    <location>
        <begin position="24"/>
        <end position="62"/>
    </location>
</feature>
<dbReference type="HAMAP" id="MF_01889">
    <property type="entry name" value="LpoB"/>
    <property type="match status" value="1"/>
</dbReference>
<comment type="function">
    <text evidence="1">Regulator of peptidoglycan synthesis that is essential for the function of penicillin-binding protein 1B (PBP1b).</text>
</comment>
<keyword evidence="1" id="KW-0573">Peptidoglycan synthesis</keyword>
<dbReference type="PANTHER" id="PTHR40593:SF1">
    <property type="entry name" value="PENICILLIN-BINDING PROTEIN ACTIVATOR LPOB"/>
    <property type="match status" value="1"/>
</dbReference>
<dbReference type="PROSITE" id="PS51257">
    <property type="entry name" value="PROKAR_LIPOPROTEIN"/>
    <property type="match status" value="1"/>
</dbReference>
<evidence type="ECO:0000256" key="4">
    <source>
        <dbReference type="SAM" id="SignalP"/>
    </source>
</evidence>
<keyword evidence="1" id="KW-0998">Cell outer membrane</keyword>
<proteinExistence type="inferred from homology"/>
<name>A0A370R3D2_9GAMM</name>
<protein>
    <recommendedName>
        <fullName evidence="1 2">Penicillin-binding protein activator LpoB</fullName>
        <shortName evidence="1">PBP activator LpoB</shortName>
    </recommendedName>
</protein>
<comment type="similarity">
    <text evidence="1">Belongs to the LpoB family.</text>
</comment>
<evidence type="ECO:0000313" key="5">
    <source>
        <dbReference type="EMBL" id="RDK96937.1"/>
    </source>
</evidence>
<dbReference type="OrthoDB" id="6466283at2"/>
<accession>A0A370R3D2</accession>
<dbReference type="Gene3D" id="3.40.50.10610">
    <property type="entry name" value="ABC-type transport auxiliary lipoprotein component"/>
    <property type="match status" value="1"/>
</dbReference>
<keyword evidence="1" id="KW-0133">Cell shape</keyword>
<feature type="compositionally biased region" description="Low complexity" evidence="3">
    <location>
        <begin position="25"/>
        <end position="42"/>
    </location>
</feature>
<dbReference type="Pfam" id="PF13036">
    <property type="entry name" value="LpoB"/>
    <property type="match status" value="1"/>
</dbReference>
<reference evidence="5 6" key="1">
    <citation type="submission" date="2018-07" db="EMBL/GenBank/DDBJ databases">
        <title>Genomic Encyclopedia of Type Strains, Phase IV (KMG-IV): sequencing the most valuable type-strain genomes for metagenomic binning, comparative biology and taxonomic classification.</title>
        <authorList>
            <person name="Goeker M."/>
        </authorList>
    </citation>
    <scope>NUCLEOTIDE SEQUENCE [LARGE SCALE GENOMIC DNA]</scope>
    <source>
        <strain evidence="5 6">DSM 103736</strain>
    </source>
</reference>
<keyword evidence="1" id="KW-0472">Membrane</keyword>
<dbReference type="GO" id="GO:0008360">
    <property type="term" value="P:regulation of cell shape"/>
    <property type="evidence" value="ECO:0007669"/>
    <property type="project" value="UniProtKB-KW"/>
</dbReference>
<evidence type="ECO:0000313" key="6">
    <source>
        <dbReference type="Proteomes" id="UP000254848"/>
    </source>
</evidence>
<dbReference type="PANTHER" id="PTHR40593">
    <property type="entry name" value="PENICILLIN-BINDING PROTEIN ACTIVATOR LPOB"/>
    <property type="match status" value="1"/>
</dbReference>
<evidence type="ECO:0000256" key="2">
    <source>
        <dbReference type="NCBIfam" id="TIGR02722"/>
    </source>
</evidence>
<sequence length="197" mass="20799">MKKFLFVSFAALLLAGCTLNQEPVGTTPATPEGPETPAGQQPVTPPPVQPPPTVPQPPKLPTYNWSGSVTPLVNQMLQSPEINAGSVLLVNNVQNNTNGRLVTANATSALKKALRQVQKFSLVPEAQLSAARQSLGLSAEDSLESRSKAIGLARAVDAQYVLYSALSGDVQAPEMAMQLMLVQSGEIIWSGEGAVKR</sequence>
<dbReference type="EMBL" id="QRAP01000001">
    <property type="protein sequence ID" value="RDK96937.1"/>
    <property type="molecule type" value="Genomic_DNA"/>
</dbReference>
<comment type="subcellular location">
    <subcellularLocation>
        <location evidence="1">Cell outer membrane</location>
        <topology evidence="1">Lipid-anchor</topology>
        <orientation evidence="1">Periplasmic side</orientation>
    </subcellularLocation>
</comment>
<keyword evidence="1" id="KW-0449">Lipoprotein</keyword>
<comment type="caution">
    <text evidence="5">The sequence shown here is derived from an EMBL/GenBank/DDBJ whole genome shotgun (WGS) entry which is preliminary data.</text>
</comment>
<dbReference type="AlphaFoldDB" id="A0A370R3D2"/>
<feature type="compositionally biased region" description="Pro residues" evidence="3">
    <location>
        <begin position="43"/>
        <end position="60"/>
    </location>
</feature>
<dbReference type="Proteomes" id="UP000254848">
    <property type="component" value="Unassembled WGS sequence"/>
</dbReference>
<gene>
    <name evidence="1" type="primary">lpoB</name>
    <name evidence="5" type="ORF">C8D90_101374</name>
</gene>
<dbReference type="GO" id="GO:0030234">
    <property type="term" value="F:enzyme regulator activity"/>
    <property type="evidence" value="ECO:0007669"/>
    <property type="project" value="UniProtKB-UniRule"/>
</dbReference>
<evidence type="ECO:0000256" key="3">
    <source>
        <dbReference type="SAM" id="MobiDB-lite"/>
    </source>
</evidence>